<accession>A0A125QSC1</accession>
<sequence length="383" mass="42545">MNKRKSYFDSNLALLIVILMIFSSVSLYSAQKYAQLNVDYFQQQIVWFVISGVMVLIIFYFDFESIMKLTPYIYSFGILLLLFVLLGPETIAPVRKGAKSWIEIPGLGSIQPSEFMKIFLILMLSHILTKHIEKFPVGDIRFDIKLLCKMGLLAALPIGLTLLQNDFGTSLVMAVITMGIVLVSGINWKMIASVVTVVVAFICSLVITFLYDPNLLLGLLDGYQLDRINSWLDPFGHGQGIGYQLKQSILAIGSGMTDGKGFNQSDVYIPEAHTDFIFTIVAEEFGFIGASLLISLYFFIIYKIVATALNSSFFESFICVGVISFLTFHIFQNIGMVIGLIPITGIPLPLMSYGGSSVMATMMGLGLVLNVSLKKKDYMFSNE</sequence>
<keyword evidence="3" id="KW-0133">Cell shape</keyword>
<organism evidence="7 8">
    <name type="scientific">Peribacillus simplex</name>
    <dbReference type="NCBI Taxonomy" id="1478"/>
    <lineage>
        <taxon>Bacteria</taxon>
        <taxon>Bacillati</taxon>
        <taxon>Bacillota</taxon>
        <taxon>Bacilli</taxon>
        <taxon>Bacillales</taxon>
        <taxon>Bacillaceae</taxon>
        <taxon>Peribacillus</taxon>
    </lineage>
</organism>
<evidence type="ECO:0000313" key="7">
    <source>
        <dbReference type="EMBL" id="KWW21255.1"/>
    </source>
</evidence>
<dbReference type="InterPro" id="IPR018365">
    <property type="entry name" value="Cell_cycle_FtsW-rel_CS"/>
</dbReference>
<keyword evidence="5 6" id="KW-0472">Membrane</keyword>
<evidence type="ECO:0000256" key="6">
    <source>
        <dbReference type="SAM" id="Phobius"/>
    </source>
</evidence>
<evidence type="ECO:0000256" key="5">
    <source>
        <dbReference type="ARBA" id="ARBA00023136"/>
    </source>
</evidence>
<dbReference type="InterPro" id="IPR001182">
    <property type="entry name" value="FtsW/RodA"/>
</dbReference>
<feature type="transmembrane region" description="Helical" evidence="6">
    <location>
        <begin position="169"/>
        <end position="186"/>
    </location>
</feature>
<dbReference type="GO" id="GO:0051301">
    <property type="term" value="P:cell division"/>
    <property type="evidence" value="ECO:0007669"/>
    <property type="project" value="InterPro"/>
</dbReference>
<dbReference type="GO" id="GO:0015648">
    <property type="term" value="F:lipid-linked peptidoglycan transporter activity"/>
    <property type="evidence" value="ECO:0007669"/>
    <property type="project" value="TreeGrafter"/>
</dbReference>
<evidence type="ECO:0000313" key="8">
    <source>
        <dbReference type="Proteomes" id="UP000064189"/>
    </source>
</evidence>
<dbReference type="GO" id="GO:0008360">
    <property type="term" value="P:regulation of cell shape"/>
    <property type="evidence" value="ECO:0007669"/>
    <property type="project" value="UniProtKB-KW"/>
</dbReference>
<evidence type="ECO:0000256" key="3">
    <source>
        <dbReference type="ARBA" id="ARBA00022960"/>
    </source>
</evidence>
<keyword evidence="4 6" id="KW-1133">Transmembrane helix</keyword>
<feature type="transmembrane region" description="Helical" evidence="6">
    <location>
        <begin position="285"/>
        <end position="305"/>
    </location>
</feature>
<dbReference type="PANTHER" id="PTHR30474">
    <property type="entry name" value="CELL CYCLE PROTEIN"/>
    <property type="match status" value="1"/>
</dbReference>
<dbReference type="EMBL" id="LNNH01000012">
    <property type="protein sequence ID" value="KWW21255.1"/>
    <property type="molecule type" value="Genomic_DNA"/>
</dbReference>
<dbReference type="GO" id="GO:0032153">
    <property type="term" value="C:cell division site"/>
    <property type="evidence" value="ECO:0007669"/>
    <property type="project" value="TreeGrafter"/>
</dbReference>
<dbReference type="GO" id="GO:0005886">
    <property type="term" value="C:plasma membrane"/>
    <property type="evidence" value="ECO:0007669"/>
    <property type="project" value="TreeGrafter"/>
</dbReference>
<keyword evidence="2 6" id="KW-0812">Transmembrane</keyword>
<evidence type="ECO:0000256" key="4">
    <source>
        <dbReference type="ARBA" id="ARBA00022989"/>
    </source>
</evidence>
<dbReference type="Pfam" id="PF01098">
    <property type="entry name" value="FTSW_RODA_SPOVE"/>
    <property type="match status" value="1"/>
</dbReference>
<reference evidence="7 8" key="1">
    <citation type="submission" date="2015-11" db="EMBL/GenBank/DDBJ databases">
        <title>Genome Sequence of Bacillus simplex strain VanAntwerpen2.</title>
        <authorList>
            <person name="Couger M.B."/>
        </authorList>
    </citation>
    <scope>NUCLEOTIDE SEQUENCE [LARGE SCALE GENOMIC DNA]</scope>
    <source>
        <strain evidence="7 8">VanAntwerpen02</strain>
    </source>
</reference>
<comment type="subcellular location">
    <subcellularLocation>
        <location evidence="1">Membrane</location>
        <topology evidence="1">Multi-pass membrane protein</topology>
    </subcellularLocation>
</comment>
<comment type="caution">
    <text evidence="7">The sequence shown here is derived from an EMBL/GenBank/DDBJ whole genome shotgun (WGS) entry which is preliminary data.</text>
</comment>
<dbReference type="AlphaFoldDB" id="A0A125QSC1"/>
<dbReference type="RefSeq" id="WP_061141607.1">
    <property type="nucleotide sequence ID" value="NZ_LNNH01000012.1"/>
</dbReference>
<protein>
    <recommendedName>
        <fullName evidence="9">Rod shape-determining protein RodA</fullName>
    </recommendedName>
</protein>
<dbReference type="PROSITE" id="PS00428">
    <property type="entry name" value="FTSW_RODA_SPOVE"/>
    <property type="match status" value="1"/>
</dbReference>
<proteinExistence type="predicted"/>
<dbReference type="PANTHER" id="PTHR30474:SF1">
    <property type="entry name" value="PEPTIDOGLYCAN GLYCOSYLTRANSFERASE MRDB"/>
    <property type="match status" value="1"/>
</dbReference>
<feature type="transmembrane region" description="Helical" evidence="6">
    <location>
        <begin position="73"/>
        <end position="95"/>
    </location>
</feature>
<feature type="transmembrane region" description="Helical" evidence="6">
    <location>
        <begin position="317"/>
        <end position="341"/>
    </location>
</feature>
<feature type="transmembrane region" description="Helical" evidence="6">
    <location>
        <begin position="41"/>
        <end position="61"/>
    </location>
</feature>
<dbReference type="Proteomes" id="UP000064189">
    <property type="component" value="Unassembled WGS sequence"/>
</dbReference>
<evidence type="ECO:0008006" key="9">
    <source>
        <dbReference type="Google" id="ProtNLM"/>
    </source>
</evidence>
<evidence type="ECO:0000256" key="2">
    <source>
        <dbReference type="ARBA" id="ARBA00022692"/>
    </source>
</evidence>
<feature type="transmembrane region" description="Helical" evidence="6">
    <location>
        <begin position="12"/>
        <end position="29"/>
    </location>
</feature>
<evidence type="ECO:0000256" key="1">
    <source>
        <dbReference type="ARBA" id="ARBA00004141"/>
    </source>
</evidence>
<keyword evidence="8" id="KW-1185">Reference proteome</keyword>
<name>A0A125QSC1_9BACI</name>
<gene>
    <name evidence="7" type="ORF">AS888_16810</name>
</gene>
<feature type="transmembrane region" description="Helical" evidence="6">
    <location>
        <begin position="191"/>
        <end position="211"/>
    </location>
</feature>
<feature type="transmembrane region" description="Helical" evidence="6">
    <location>
        <begin position="353"/>
        <end position="373"/>
    </location>
</feature>